<organism evidence="3 4">
    <name type="scientific">Streptomyces jeddahensis</name>
    <dbReference type="NCBI Taxonomy" id="1716141"/>
    <lineage>
        <taxon>Bacteria</taxon>
        <taxon>Bacillati</taxon>
        <taxon>Actinomycetota</taxon>
        <taxon>Actinomycetes</taxon>
        <taxon>Kitasatosporales</taxon>
        <taxon>Streptomycetaceae</taxon>
        <taxon>Streptomyces</taxon>
    </lineage>
</organism>
<comment type="caution">
    <text evidence="3">The sequence shown here is derived from an EMBL/GenBank/DDBJ whole genome shotgun (WGS) entry which is preliminary data.</text>
</comment>
<protein>
    <submittedName>
        <fullName evidence="3">Anaerobic benzoate catabolism transcriptional regulator</fullName>
    </submittedName>
</protein>
<dbReference type="Proteomes" id="UP000077381">
    <property type="component" value="Unassembled WGS sequence"/>
</dbReference>
<dbReference type="STRING" id="1716141.STSP_66830"/>
<dbReference type="SUPFAM" id="SSF50475">
    <property type="entry name" value="FMN-binding split barrel"/>
    <property type="match status" value="1"/>
</dbReference>
<feature type="region of interest" description="Disordered" evidence="1">
    <location>
        <begin position="1"/>
        <end position="42"/>
    </location>
</feature>
<dbReference type="SUPFAM" id="SSF50118">
    <property type="entry name" value="Cell growth inhibitor/plasmid maintenance toxic component"/>
    <property type="match status" value="1"/>
</dbReference>
<dbReference type="Pfam" id="PF08940">
    <property type="entry name" value="DUF1918"/>
    <property type="match status" value="1"/>
</dbReference>
<accession>A0A177HIB1</accession>
<evidence type="ECO:0000256" key="1">
    <source>
        <dbReference type="SAM" id="MobiDB-lite"/>
    </source>
</evidence>
<dbReference type="GO" id="GO:0003677">
    <property type="term" value="F:DNA binding"/>
    <property type="evidence" value="ECO:0007669"/>
    <property type="project" value="InterPro"/>
</dbReference>
<dbReference type="Pfam" id="PF01381">
    <property type="entry name" value="HTH_3"/>
    <property type="match status" value="1"/>
</dbReference>
<dbReference type="InterPro" id="IPR015035">
    <property type="entry name" value="DUF1918"/>
</dbReference>
<proteinExistence type="predicted"/>
<gene>
    <name evidence="3" type="ORF">STSP_66830</name>
</gene>
<reference evidence="3 4" key="1">
    <citation type="submission" date="2015-12" db="EMBL/GenBank/DDBJ databases">
        <title>Genome sequence of Streptomyces sp. G25.</title>
        <authorList>
            <person name="Poehlein A."/>
            <person name="Roettig A."/>
            <person name="Hiessl S."/>
            <person name="Hauschild P."/>
            <person name="Schauer J."/>
            <person name="Madkour M.H."/>
            <person name="Al-Ansari A.M."/>
            <person name="Almakishah N.H."/>
            <person name="Steinbuechel A."/>
            <person name="Daniel R."/>
        </authorList>
    </citation>
    <scope>NUCLEOTIDE SEQUENCE [LARGE SCALE GENOMIC DNA]</scope>
    <source>
        <strain evidence="4">G25(2015)</strain>
    </source>
</reference>
<dbReference type="Gene3D" id="2.30.30.440">
    <property type="entry name" value="Domain of unknown function DUF1918"/>
    <property type="match status" value="1"/>
</dbReference>
<dbReference type="AlphaFoldDB" id="A0A177HIB1"/>
<dbReference type="Pfam" id="PF12900">
    <property type="entry name" value="Pyridox_ox_2"/>
    <property type="match status" value="1"/>
</dbReference>
<evidence type="ECO:0000259" key="2">
    <source>
        <dbReference type="PROSITE" id="PS50943"/>
    </source>
</evidence>
<dbReference type="CDD" id="cd00093">
    <property type="entry name" value="HTH_XRE"/>
    <property type="match status" value="1"/>
</dbReference>
<evidence type="ECO:0000313" key="3">
    <source>
        <dbReference type="EMBL" id="OAH09918.1"/>
    </source>
</evidence>
<feature type="compositionally biased region" description="Basic and acidic residues" evidence="1">
    <location>
        <begin position="21"/>
        <end position="35"/>
    </location>
</feature>
<feature type="region of interest" description="Disordered" evidence="1">
    <location>
        <begin position="55"/>
        <end position="117"/>
    </location>
</feature>
<name>A0A177HIB1_9ACTN</name>
<feature type="domain" description="HTH cro/C1-type" evidence="2">
    <location>
        <begin position="102"/>
        <end position="156"/>
    </location>
</feature>
<dbReference type="SUPFAM" id="SSF47413">
    <property type="entry name" value="lambda repressor-like DNA-binding domains"/>
    <property type="match status" value="1"/>
</dbReference>
<sequence>MVMHAQLGDQLVVERPSTGATRRDGEIDRLHHEDGTPPYDVRWPDTDQVTLVTPAPDAHVHHVEPGPAATDQRPRPNTAEEKAAHVSDRPRAGHASDIGRRLAAERKRQGLTRSETARRARMAPEYLAYLEEQPSDPSLASLIRLAAALGTSVAALRGSGIDLPPGQAQALLHPQLRELDPDECRAHLSTHGVGRVAVSTPDGPAVIPVNYDVVDGAIVFRTPPESTAASAVGRDVAFEVDRVDDATSQGWSVLIVGPARVVTDPDAVRRLTRRAYTKPWGGGKCHMWVSIQPKRITGRRITPSEIPRAPLSRRSSDTQRAVQRR</sequence>
<feature type="compositionally biased region" description="Basic and acidic residues" evidence="1">
    <location>
        <begin position="72"/>
        <end position="91"/>
    </location>
</feature>
<feature type="region of interest" description="Disordered" evidence="1">
    <location>
        <begin position="305"/>
        <end position="325"/>
    </location>
</feature>
<dbReference type="EMBL" id="LOHS01000164">
    <property type="protein sequence ID" value="OAH09918.1"/>
    <property type="molecule type" value="Genomic_DNA"/>
</dbReference>
<dbReference type="SMART" id="SM00530">
    <property type="entry name" value="HTH_XRE"/>
    <property type="match status" value="1"/>
</dbReference>
<dbReference type="InterPro" id="IPR010982">
    <property type="entry name" value="Lambda_DNA-bd_dom_sf"/>
</dbReference>
<dbReference type="InterPro" id="IPR001387">
    <property type="entry name" value="Cro/C1-type_HTH"/>
</dbReference>
<dbReference type="PATRIC" id="fig|1716141.3.peg.7059"/>
<evidence type="ECO:0000313" key="4">
    <source>
        <dbReference type="Proteomes" id="UP000077381"/>
    </source>
</evidence>
<dbReference type="InterPro" id="IPR012349">
    <property type="entry name" value="Split_barrel_FMN-bd"/>
</dbReference>
<keyword evidence="4" id="KW-1185">Reference proteome</keyword>
<dbReference type="Gene3D" id="2.30.110.10">
    <property type="entry name" value="Electron Transport, Fmn-binding Protein, Chain A"/>
    <property type="match status" value="1"/>
</dbReference>
<feature type="compositionally biased region" description="Basic and acidic residues" evidence="1">
    <location>
        <begin position="97"/>
        <end position="108"/>
    </location>
</feature>
<dbReference type="InterPro" id="IPR024747">
    <property type="entry name" value="Pyridox_Oxase-rel"/>
</dbReference>
<dbReference type="Gene3D" id="1.10.260.40">
    <property type="entry name" value="lambda repressor-like DNA-binding domains"/>
    <property type="match status" value="1"/>
</dbReference>
<dbReference type="PROSITE" id="PS50943">
    <property type="entry name" value="HTH_CROC1"/>
    <property type="match status" value="1"/>
</dbReference>